<gene>
    <name evidence="2" type="ORF">CR513_25600</name>
</gene>
<feature type="region of interest" description="Disordered" evidence="1">
    <location>
        <begin position="43"/>
        <end position="86"/>
    </location>
</feature>
<organism evidence="2 3">
    <name type="scientific">Mucuna pruriens</name>
    <name type="common">Velvet bean</name>
    <name type="synonym">Dolichos pruriens</name>
    <dbReference type="NCBI Taxonomy" id="157652"/>
    <lineage>
        <taxon>Eukaryota</taxon>
        <taxon>Viridiplantae</taxon>
        <taxon>Streptophyta</taxon>
        <taxon>Embryophyta</taxon>
        <taxon>Tracheophyta</taxon>
        <taxon>Spermatophyta</taxon>
        <taxon>Magnoliopsida</taxon>
        <taxon>eudicotyledons</taxon>
        <taxon>Gunneridae</taxon>
        <taxon>Pentapetalae</taxon>
        <taxon>rosids</taxon>
        <taxon>fabids</taxon>
        <taxon>Fabales</taxon>
        <taxon>Fabaceae</taxon>
        <taxon>Papilionoideae</taxon>
        <taxon>50 kb inversion clade</taxon>
        <taxon>NPAAA clade</taxon>
        <taxon>indigoferoid/millettioid clade</taxon>
        <taxon>Phaseoleae</taxon>
        <taxon>Mucuna</taxon>
    </lineage>
</organism>
<sequence>SSRVDQGQQRSFSRDEVVPARLTPSWPSQIHLGSPCLAVQQPNKERPNCACPHQPSSSEATSAHGAGSITTQNMIKKESEGFKEYA</sequence>
<dbReference type="EMBL" id="QJKJ01004901">
    <property type="protein sequence ID" value="RDX92295.1"/>
    <property type="molecule type" value="Genomic_DNA"/>
</dbReference>
<evidence type="ECO:0000313" key="2">
    <source>
        <dbReference type="EMBL" id="RDX92295.1"/>
    </source>
</evidence>
<protein>
    <submittedName>
        <fullName evidence="2">Uncharacterized protein</fullName>
    </submittedName>
</protein>
<feature type="non-terminal residue" evidence="2">
    <location>
        <position position="86"/>
    </location>
</feature>
<feature type="non-terminal residue" evidence="2">
    <location>
        <position position="1"/>
    </location>
</feature>
<proteinExistence type="predicted"/>
<dbReference type="AlphaFoldDB" id="A0A371GNZ7"/>
<feature type="compositionally biased region" description="Polar residues" evidence="1">
    <location>
        <begin position="1"/>
        <end position="11"/>
    </location>
</feature>
<comment type="caution">
    <text evidence="2">The sequence shown here is derived from an EMBL/GenBank/DDBJ whole genome shotgun (WGS) entry which is preliminary data.</text>
</comment>
<dbReference type="Proteomes" id="UP000257109">
    <property type="component" value="Unassembled WGS sequence"/>
</dbReference>
<reference evidence="2" key="1">
    <citation type="submission" date="2018-05" db="EMBL/GenBank/DDBJ databases">
        <title>Draft genome of Mucuna pruriens seed.</title>
        <authorList>
            <person name="Nnadi N.E."/>
            <person name="Vos R."/>
            <person name="Hasami M.H."/>
            <person name="Devisetty U.K."/>
            <person name="Aguiy J.C."/>
        </authorList>
    </citation>
    <scope>NUCLEOTIDE SEQUENCE [LARGE SCALE GENOMIC DNA]</scope>
    <source>
        <strain evidence="2">JCA_2017</strain>
    </source>
</reference>
<name>A0A371GNZ7_MUCPR</name>
<evidence type="ECO:0000256" key="1">
    <source>
        <dbReference type="SAM" id="MobiDB-lite"/>
    </source>
</evidence>
<evidence type="ECO:0000313" key="3">
    <source>
        <dbReference type="Proteomes" id="UP000257109"/>
    </source>
</evidence>
<feature type="compositionally biased region" description="Basic and acidic residues" evidence="1">
    <location>
        <begin position="75"/>
        <end position="86"/>
    </location>
</feature>
<feature type="region of interest" description="Disordered" evidence="1">
    <location>
        <begin position="1"/>
        <end position="20"/>
    </location>
</feature>
<accession>A0A371GNZ7</accession>
<keyword evidence="3" id="KW-1185">Reference proteome</keyword>